<evidence type="ECO:0000256" key="2">
    <source>
        <dbReference type="RuleBase" id="RU003968"/>
    </source>
</evidence>
<evidence type="ECO:0000256" key="1">
    <source>
        <dbReference type="ARBA" id="ARBA00010790"/>
    </source>
</evidence>
<evidence type="ECO:0000259" key="4">
    <source>
        <dbReference type="PROSITE" id="PS00624"/>
    </source>
</evidence>
<dbReference type="Gene3D" id="3.30.410.10">
    <property type="entry name" value="Cholesterol Oxidase, domain 2"/>
    <property type="match status" value="1"/>
</dbReference>
<dbReference type="GeneID" id="85339941"/>
<dbReference type="GO" id="GO:0016614">
    <property type="term" value="F:oxidoreductase activity, acting on CH-OH group of donors"/>
    <property type="evidence" value="ECO:0007669"/>
    <property type="project" value="InterPro"/>
</dbReference>
<evidence type="ECO:0000313" key="6">
    <source>
        <dbReference type="Proteomes" id="UP001240678"/>
    </source>
</evidence>
<dbReference type="Gene3D" id="3.50.50.60">
    <property type="entry name" value="FAD/NAD(P)-binding domain"/>
    <property type="match status" value="1"/>
</dbReference>
<dbReference type="InterPro" id="IPR000172">
    <property type="entry name" value="GMC_OxRdtase_N"/>
</dbReference>
<feature type="domain" description="Glucose-methanol-choline oxidoreductase N-terminal" evidence="4">
    <location>
        <begin position="662"/>
        <end position="676"/>
    </location>
</feature>
<dbReference type="Proteomes" id="UP001240678">
    <property type="component" value="Unassembled WGS sequence"/>
</dbReference>
<dbReference type="SUPFAM" id="SSF49344">
    <property type="entry name" value="CBD9-like"/>
    <property type="match status" value="1"/>
</dbReference>
<dbReference type="PROSITE" id="PS00623">
    <property type="entry name" value="GMC_OXRED_1"/>
    <property type="match status" value="1"/>
</dbReference>
<gene>
    <name evidence="5" type="ORF">CCOS01_08233</name>
</gene>
<dbReference type="GO" id="GO:0050660">
    <property type="term" value="F:flavin adenine dinucleotide binding"/>
    <property type="evidence" value="ECO:0007669"/>
    <property type="project" value="InterPro"/>
</dbReference>
<dbReference type="InterPro" id="IPR053208">
    <property type="entry name" value="GMC_Oxidoreductase_CD"/>
</dbReference>
<dbReference type="Pfam" id="PF05199">
    <property type="entry name" value="GMC_oxred_C"/>
    <property type="match status" value="1"/>
</dbReference>
<keyword evidence="2" id="KW-0274">FAD</keyword>
<dbReference type="Pfam" id="PF16010">
    <property type="entry name" value="CDH-cyt"/>
    <property type="match status" value="1"/>
</dbReference>
<dbReference type="PRINTS" id="PR00368">
    <property type="entry name" value="FADPNR"/>
</dbReference>
<dbReference type="Gene3D" id="2.60.40.1210">
    <property type="entry name" value="Cellobiose dehydrogenase, cytochrome domain"/>
    <property type="match status" value="1"/>
</dbReference>
<keyword evidence="6" id="KW-1185">Reference proteome</keyword>
<dbReference type="PROSITE" id="PS00624">
    <property type="entry name" value="GMC_OXRED_2"/>
    <property type="match status" value="1"/>
</dbReference>
<evidence type="ECO:0000313" key="5">
    <source>
        <dbReference type="EMBL" id="KAK1525815.1"/>
    </source>
</evidence>
<comment type="similarity">
    <text evidence="1 2">Belongs to the GMC oxidoreductase family.</text>
</comment>
<name>A0AAI9YVG1_9PEZI</name>
<proteinExistence type="inferred from homology"/>
<accession>A0AAI9YVG1</accession>
<dbReference type="PANTHER" id="PTHR47190:SF4">
    <property type="entry name" value="DEHYDROGENASE, PUTATIVE-RELATED"/>
    <property type="match status" value="1"/>
</dbReference>
<dbReference type="InterPro" id="IPR015920">
    <property type="entry name" value="Cellobiose_DH-like_cyt"/>
</dbReference>
<dbReference type="AlphaFoldDB" id="A0AAI9YVG1"/>
<sequence>MGDLPPEADGDIGESRVKQLDLVKVLVQKISALLDRLNVALFPLSTAAAAPFGQFIRRFRSGWSWLAAEALKVGPFHRWTPTRGGRKGAALCAQITCGLHDYGKWDTSHIADKFISNILAAPRMHIPGFTNFSGSADDRDQHGESLRPPGLALRTPDCAFLQGRILSDIEKNLQTIAIMRSTFSGVAALLGLAGSATAQLRASAYSDPQTGIDFQRYLPSAYPYSFGIAVPETIGTDFIGQMVVPISTKGNWGAVSLKGGMLNGLLFVAWADGEDIKTSFRMGSAYANPDVYTATEVSAVPIANGTFVNSTHFSYTFLCQNCINDKTSLAGDSPILGWAYSDTSPSPVSDSAAALNYHSAGFGQFGLDIASAKSAKFDTWSKYAKAVETTPVPGNGTTTPVPGNSTIPAPTTSNTTYDVIVVGGGPAGIIAAERLAEKGSSVLLIERGPANTVALGSDMALPWNDTLTPYDIPALGSSMTSLSGTSLCSDTASTAGCLLGGSSSINGLNFIHPPEHDWQRWPAGWNWADVSDAASRLYERNPGTTEPSDDGKYYDDLTFRVLSGLLSAKGWNEVDSIESPNEKSSVFSRPSWSIKDNLRAGPARTYMPFAQQLPNFTLKLETKVIQVLRTGSKMTGVLTQSADGSTQIIKVNAGGKVVLAAGAMSSPRLLWNSGIGRSDALEIVKSGAASTGVTLPDQADWIDLPVGHHLQDHAQVMLQFNSKTNFSAYAFNAIASNPVTSDLNLYKEGSGPITQAAQRMHLWTSAEGSDGRTRYLQGTASAMQNGIITVRTFLTHGTSTLGELGITASGNTVLNTKPWLIDAADKKAMSDFVQYWLDLTSGSNSTLSYVTPGATPDDIISTKMISGDHWVGSAKMGTDDGRKTDGTAVVDLDTKVYGTDNLFVVDASIHPDLPTGNTQSIIMITAEHAAEKIAAVTVTGSSNSTAPETSKCNGVTKRAQRQAMRFRRHAHLH</sequence>
<protein>
    <recommendedName>
        <fullName evidence="3 4">Glucose-methanol-choline oxidoreductase N-terminal domain-containing protein</fullName>
    </recommendedName>
</protein>
<feature type="domain" description="Glucose-methanol-choline oxidoreductase N-terminal" evidence="3">
    <location>
        <begin position="496"/>
        <end position="519"/>
    </location>
</feature>
<dbReference type="PANTHER" id="PTHR47190">
    <property type="entry name" value="DEHYDROGENASE, PUTATIVE-RELATED"/>
    <property type="match status" value="1"/>
</dbReference>
<dbReference type="InterPro" id="IPR007867">
    <property type="entry name" value="GMC_OxRtase_C"/>
</dbReference>
<dbReference type="EMBL" id="MOOE01000008">
    <property type="protein sequence ID" value="KAK1525815.1"/>
    <property type="molecule type" value="Genomic_DNA"/>
</dbReference>
<reference evidence="5 6" key="1">
    <citation type="submission" date="2016-10" db="EMBL/GenBank/DDBJ databases">
        <title>The genome sequence of Colletotrichum fioriniae PJ7.</title>
        <authorList>
            <person name="Baroncelli R."/>
        </authorList>
    </citation>
    <scope>NUCLEOTIDE SEQUENCE [LARGE SCALE GENOMIC DNA]</scope>
    <source>
        <strain evidence="5 6">IMI 309622</strain>
    </source>
</reference>
<dbReference type="SUPFAM" id="SSF51905">
    <property type="entry name" value="FAD/NAD(P)-binding domain"/>
    <property type="match status" value="1"/>
</dbReference>
<dbReference type="Pfam" id="PF12831">
    <property type="entry name" value="FAD_oxidored"/>
    <property type="match status" value="1"/>
</dbReference>
<dbReference type="Pfam" id="PF00732">
    <property type="entry name" value="GMC_oxred_N"/>
    <property type="match status" value="1"/>
</dbReference>
<evidence type="ECO:0000259" key="3">
    <source>
        <dbReference type="PROSITE" id="PS00623"/>
    </source>
</evidence>
<dbReference type="InterPro" id="IPR036188">
    <property type="entry name" value="FAD/NAD-bd_sf"/>
</dbReference>
<dbReference type="RefSeq" id="XP_060312668.1">
    <property type="nucleotide sequence ID" value="XM_060456394.1"/>
</dbReference>
<keyword evidence="2" id="KW-0285">Flavoprotein</keyword>
<dbReference type="CDD" id="cd09630">
    <property type="entry name" value="CDH_like_cytochrome"/>
    <property type="match status" value="1"/>
</dbReference>
<dbReference type="SUPFAM" id="SSF54373">
    <property type="entry name" value="FAD-linked reductases, C-terminal domain"/>
    <property type="match status" value="1"/>
</dbReference>
<organism evidence="5 6">
    <name type="scientific">Colletotrichum costaricense</name>
    <dbReference type="NCBI Taxonomy" id="1209916"/>
    <lineage>
        <taxon>Eukaryota</taxon>
        <taxon>Fungi</taxon>
        <taxon>Dikarya</taxon>
        <taxon>Ascomycota</taxon>
        <taxon>Pezizomycotina</taxon>
        <taxon>Sordariomycetes</taxon>
        <taxon>Hypocreomycetidae</taxon>
        <taxon>Glomerellales</taxon>
        <taxon>Glomerellaceae</taxon>
        <taxon>Colletotrichum</taxon>
        <taxon>Colletotrichum acutatum species complex</taxon>
    </lineage>
</organism>
<comment type="caution">
    <text evidence="5">The sequence shown here is derived from an EMBL/GenBank/DDBJ whole genome shotgun (WGS) entry which is preliminary data.</text>
</comment>